<dbReference type="PANTHER" id="PTHR35807:SF1">
    <property type="entry name" value="TRANSCRIPTIONAL REGULATOR REDD"/>
    <property type="match status" value="1"/>
</dbReference>
<dbReference type="InterPro" id="IPR001867">
    <property type="entry name" value="OmpR/PhoB-type_DNA-bd"/>
</dbReference>
<accession>A0A2W2CSS4</accession>
<dbReference type="Gene3D" id="1.25.40.10">
    <property type="entry name" value="Tetratricopeptide repeat domain"/>
    <property type="match status" value="1"/>
</dbReference>
<dbReference type="Proteomes" id="UP000249304">
    <property type="component" value="Unassembled WGS sequence"/>
</dbReference>
<dbReference type="PROSITE" id="PS51755">
    <property type="entry name" value="OMPR_PHOB"/>
    <property type="match status" value="1"/>
</dbReference>
<dbReference type="AlphaFoldDB" id="A0A2W2CSS4"/>
<dbReference type="EMBL" id="POUD01000552">
    <property type="protein sequence ID" value="PZG01633.1"/>
    <property type="molecule type" value="Genomic_DNA"/>
</dbReference>
<dbReference type="Pfam" id="PF00486">
    <property type="entry name" value="Trans_reg_C"/>
    <property type="match status" value="1"/>
</dbReference>
<evidence type="ECO:0000256" key="2">
    <source>
        <dbReference type="ARBA" id="ARBA00023015"/>
    </source>
</evidence>
<dbReference type="SMART" id="SM00862">
    <property type="entry name" value="Trans_reg_C"/>
    <property type="match status" value="1"/>
</dbReference>
<feature type="non-terminal residue" evidence="8">
    <location>
        <position position="285"/>
    </location>
</feature>
<evidence type="ECO:0000259" key="7">
    <source>
        <dbReference type="PROSITE" id="PS51755"/>
    </source>
</evidence>
<comment type="caution">
    <text evidence="8">The sequence shown here is derived from an EMBL/GenBank/DDBJ whole genome shotgun (WGS) entry which is preliminary data.</text>
</comment>
<name>A0A2W2CSS4_9ACTN</name>
<dbReference type="SMART" id="SM01043">
    <property type="entry name" value="BTAD"/>
    <property type="match status" value="1"/>
</dbReference>
<dbReference type="OrthoDB" id="4054020at2"/>
<dbReference type="InterPro" id="IPR036388">
    <property type="entry name" value="WH-like_DNA-bd_sf"/>
</dbReference>
<dbReference type="SUPFAM" id="SSF48452">
    <property type="entry name" value="TPR-like"/>
    <property type="match status" value="1"/>
</dbReference>
<dbReference type="InterPro" id="IPR051677">
    <property type="entry name" value="AfsR-DnrI-RedD_regulator"/>
</dbReference>
<evidence type="ECO:0000313" key="8">
    <source>
        <dbReference type="EMBL" id="PZG01633.1"/>
    </source>
</evidence>
<dbReference type="Gene3D" id="1.10.10.10">
    <property type="entry name" value="Winged helix-like DNA-binding domain superfamily/Winged helix DNA-binding domain"/>
    <property type="match status" value="1"/>
</dbReference>
<dbReference type="CDD" id="cd15831">
    <property type="entry name" value="BTAD"/>
    <property type="match status" value="1"/>
</dbReference>
<dbReference type="InterPro" id="IPR016032">
    <property type="entry name" value="Sig_transdc_resp-reg_C-effctor"/>
</dbReference>
<dbReference type="GO" id="GO:0006355">
    <property type="term" value="P:regulation of DNA-templated transcription"/>
    <property type="evidence" value="ECO:0007669"/>
    <property type="project" value="InterPro"/>
</dbReference>
<keyword evidence="2" id="KW-0805">Transcription regulation</keyword>
<evidence type="ECO:0000256" key="3">
    <source>
        <dbReference type="ARBA" id="ARBA00023125"/>
    </source>
</evidence>
<evidence type="ECO:0000256" key="4">
    <source>
        <dbReference type="ARBA" id="ARBA00023163"/>
    </source>
</evidence>
<dbReference type="Pfam" id="PF03704">
    <property type="entry name" value="BTAD"/>
    <property type="match status" value="1"/>
</dbReference>
<feature type="region of interest" description="Disordered" evidence="6">
    <location>
        <begin position="241"/>
        <end position="285"/>
    </location>
</feature>
<evidence type="ECO:0000256" key="6">
    <source>
        <dbReference type="SAM" id="MobiDB-lite"/>
    </source>
</evidence>
<keyword evidence="4" id="KW-0804">Transcription</keyword>
<dbReference type="GO" id="GO:0003677">
    <property type="term" value="F:DNA binding"/>
    <property type="evidence" value="ECO:0007669"/>
    <property type="project" value="UniProtKB-UniRule"/>
</dbReference>
<organism evidence="8 9">
    <name type="scientific">Nonomuraea aridisoli</name>
    <dbReference type="NCBI Taxonomy" id="2070368"/>
    <lineage>
        <taxon>Bacteria</taxon>
        <taxon>Bacillati</taxon>
        <taxon>Actinomycetota</taxon>
        <taxon>Actinomycetes</taxon>
        <taxon>Streptosporangiales</taxon>
        <taxon>Streptosporangiaceae</taxon>
        <taxon>Nonomuraea</taxon>
    </lineage>
</organism>
<dbReference type="InterPro" id="IPR011990">
    <property type="entry name" value="TPR-like_helical_dom_sf"/>
</dbReference>
<feature type="DNA-binding region" description="OmpR/PhoB-type" evidence="5">
    <location>
        <begin position="1"/>
        <end position="88"/>
    </location>
</feature>
<comment type="similarity">
    <text evidence="1">Belongs to the AfsR/DnrI/RedD regulatory family.</text>
</comment>
<keyword evidence="9" id="KW-1185">Reference proteome</keyword>
<dbReference type="SUPFAM" id="SSF46894">
    <property type="entry name" value="C-terminal effector domain of the bipartite response regulators"/>
    <property type="match status" value="1"/>
</dbReference>
<evidence type="ECO:0000256" key="1">
    <source>
        <dbReference type="ARBA" id="ARBA00005820"/>
    </source>
</evidence>
<proteinExistence type="inferred from homology"/>
<dbReference type="PANTHER" id="PTHR35807">
    <property type="entry name" value="TRANSCRIPTIONAL REGULATOR REDD-RELATED"/>
    <property type="match status" value="1"/>
</dbReference>
<sequence>MSPEPRFGVLGTLRIDVGRTPGPAKHRTLLAALLLSAGHPVPVERLMSVVWDDRPPASAESVLRVYVSALRKLVDGIRTVPGGYLFEVDRDAVDCHRFERLVAEARRVREAGGVAEAVERFRAALALWRGQALADIESSVLRREHGVPLEEARLTALEERVRLDLRLGRGAEVVGELRALAGAHPLREGAWVLLIEALHQAGRRSEALGAFQDARRTLVDELGLEPGADLTAAHRRVLNDTPPPWASPEGAAIAASQQARGRDGFPGPGRVAGYPPMGVRRPIRT</sequence>
<evidence type="ECO:0000256" key="5">
    <source>
        <dbReference type="PROSITE-ProRule" id="PRU01091"/>
    </source>
</evidence>
<dbReference type="InterPro" id="IPR005158">
    <property type="entry name" value="BTAD"/>
</dbReference>
<dbReference type="GO" id="GO:0000160">
    <property type="term" value="P:phosphorelay signal transduction system"/>
    <property type="evidence" value="ECO:0007669"/>
    <property type="project" value="InterPro"/>
</dbReference>
<gene>
    <name evidence="8" type="ORF">C1J01_47910</name>
</gene>
<keyword evidence="3 5" id="KW-0238">DNA-binding</keyword>
<feature type="domain" description="OmpR/PhoB-type" evidence="7">
    <location>
        <begin position="1"/>
        <end position="88"/>
    </location>
</feature>
<evidence type="ECO:0000313" key="9">
    <source>
        <dbReference type="Proteomes" id="UP000249304"/>
    </source>
</evidence>
<protein>
    <submittedName>
        <fullName evidence="8">SARP family transcriptional regulator</fullName>
    </submittedName>
</protein>
<reference evidence="8 9" key="1">
    <citation type="submission" date="2018-01" db="EMBL/GenBank/DDBJ databases">
        <title>Draft genome sequence of Nonomuraea sp. KC333.</title>
        <authorList>
            <person name="Sahin N."/>
            <person name="Saygin H."/>
            <person name="Ay H."/>
        </authorList>
    </citation>
    <scope>NUCLEOTIDE SEQUENCE [LARGE SCALE GENOMIC DNA]</scope>
    <source>
        <strain evidence="8 9">KC333</strain>
    </source>
</reference>
<dbReference type="RefSeq" id="WP_146616043.1">
    <property type="nucleotide sequence ID" value="NZ_POUD01000552.1"/>
</dbReference>